<protein>
    <submittedName>
        <fullName evidence="2">RxLR effector protein</fullName>
    </submittedName>
</protein>
<name>A0A225VX19_9STRA</name>
<dbReference type="EMBL" id="NBNE01002567">
    <property type="protein sequence ID" value="OWZ10081.1"/>
    <property type="molecule type" value="Genomic_DNA"/>
</dbReference>
<gene>
    <name evidence="2" type="ORF">PHMEG_00017124</name>
</gene>
<sequence>MLVSRILFTIAAVAVSFDVVSAGRDGDQVSSVIPDNSLAKRFLRTVKAIEEGNAGFGDDKKNDVEDDQERH</sequence>
<evidence type="ECO:0000256" key="1">
    <source>
        <dbReference type="SAM" id="SignalP"/>
    </source>
</evidence>
<reference evidence="3" key="1">
    <citation type="submission" date="2017-03" db="EMBL/GenBank/DDBJ databases">
        <title>Phytopthora megakarya and P. palmivora, two closely related causual agents of cacao black pod achieved similar genome size and gene model numbers by different mechanisms.</title>
        <authorList>
            <person name="Ali S."/>
            <person name="Shao J."/>
            <person name="Larry D.J."/>
            <person name="Kronmiller B."/>
            <person name="Shen D."/>
            <person name="Strem M.D."/>
            <person name="Melnick R.L."/>
            <person name="Guiltinan M.J."/>
            <person name="Tyler B.M."/>
            <person name="Meinhardt L.W."/>
            <person name="Bailey B.A."/>
        </authorList>
    </citation>
    <scope>NUCLEOTIDE SEQUENCE [LARGE SCALE GENOMIC DNA]</scope>
    <source>
        <strain evidence="3">zdho120</strain>
    </source>
</reference>
<feature type="signal peptide" evidence="1">
    <location>
        <begin position="1"/>
        <end position="22"/>
    </location>
</feature>
<organism evidence="2 3">
    <name type="scientific">Phytophthora megakarya</name>
    <dbReference type="NCBI Taxonomy" id="4795"/>
    <lineage>
        <taxon>Eukaryota</taxon>
        <taxon>Sar</taxon>
        <taxon>Stramenopiles</taxon>
        <taxon>Oomycota</taxon>
        <taxon>Peronosporomycetes</taxon>
        <taxon>Peronosporales</taxon>
        <taxon>Peronosporaceae</taxon>
        <taxon>Phytophthora</taxon>
    </lineage>
</organism>
<keyword evidence="3" id="KW-1185">Reference proteome</keyword>
<dbReference type="AlphaFoldDB" id="A0A225VX19"/>
<evidence type="ECO:0000313" key="3">
    <source>
        <dbReference type="Proteomes" id="UP000198211"/>
    </source>
</evidence>
<feature type="chain" id="PRO_5012940258" evidence="1">
    <location>
        <begin position="23"/>
        <end position="71"/>
    </location>
</feature>
<comment type="caution">
    <text evidence="2">The sequence shown here is derived from an EMBL/GenBank/DDBJ whole genome shotgun (WGS) entry which is preliminary data.</text>
</comment>
<accession>A0A225VX19</accession>
<dbReference type="Proteomes" id="UP000198211">
    <property type="component" value="Unassembled WGS sequence"/>
</dbReference>
<keyword evidence="1" id="KW-0732">Signal</keyword>
<evidence type="ECO:0000313" key="2">
    <source>
        <dbReference type="EMBL" id="OWZ10081.1"/>
    </source>
</evidence>
<proteinExistence type="predicted"/>